<dbReference type="Pfam" id="PF07859">
    <property type="entry name" value="Abhydrolase_3"/>
    <property type="match status" value="1"/>
</dbReference>
<comment type="caution">
    <text evidence="1">The sequence shown here is derived from an EMBL/GenBank/DDBJ whole genome shotgun (WGS) entry which is preliminary data.</text>
</comment>
<organism evidence="1 2">
    <name type="scientific">Lithohypha guttulata</name>
    <dbReference type="NCBI Taxonomy" id="1690604"/>
    <lineage>
        <taxon>Eukaryota</taxon>
        <taxon>Fungi</taxon>
        <taxon>Dikarya</taxon>
        <taxon>Ascomycota</taxon>
        <taxon>Pezizomycotina</taxon>
        <taxon>Eurotiomycetes</taxon>
        <taxon>Chaetothyriomycetidae</taxon>
        <taxon>Chaetothyriales</taxon>
        <taxon>Trichomeriaceae</taxon>
        <taxon>Lithohypha</taxon>
    </lineage>
</organism>
<reference evidence="1 2" key="1">
    <citation type="submission" date="2023-08" db="EMBL/GenBank/DDBJ databases">
        <title>Black Yeasts Isolated from many extreme environments.</title>
        <authorList>
            <person name="Coleine C."/>
            <person name="Stajich J.E."/>
            <person name="Selbmann L."/>
        </authorList>
    </citation>
    <scope>NUCLEOTIDE SEQUENCE [LARGE SCALE GENOMIC DNA]</scope>
    <source>
        <strain evidence="1 2">CCFEE 5910</strain>
    </source>
</reference>
<dbReference type="PANTHER" id="PTHR48081">
    <property type="entry name" value="AB HYDROLASE SUPERFAMILY PROTEIN C4A8.06C"/>
    <property type="match status" value="1"/>
</dbReference>
<dbReference type="GO" id="GO:0016787">
    <property type="term" value="F:hydrolase activity"/>
    <property type="evidence" value="ECO:0007669"/>
    <property type="project" value="UniProtKB-KW"/>
</dbReference>
<dbReference type="Proteomes" id="UP001309876">
    <property type="component" value="Unassembled WGS sequence"/>
</dbReference>
<evidence type="ECO:0000313" key="1">
    <source>
        <dbReference type="EMBL" id="KAK5080329.1"/>
    </source>
</evidence>
<dbReference type="EMBL" id="JAVRRJ010000016">
    <property type="protein sequence ID" value="KAK5080329.1"/>
    <property type="molecule type" value="Genomic_DNA"/>
</dbReference>
<evidence type="ECO:0000313" key="2">
    <source>
        <dbReference type="Proteomes" id="UP001309876"/>
    </source>
</evidence>
<keyword evidence="2" id="KW-1185">Reference proteome</keyword>
<dbReference type="InterPro" id="IPR013094">
    <property type="entry name" value="AB_hydrolase_3"/>
</dbReference>
<dbReference type="Gene3D" id="3.40.50.1820">
    <property type="entry name" value="alpha/beta hydrolase"/>
    <property type="match status" value="1"/>
</dbReference>
<dbReference type="InterPro" id="IPR029058">
    <property type="entry name" value="AB_hydrolase_fold"/>
</dbReference>
<gene>
    <name evidence="1" type="ORF">LTR05_008689</name>
</gene>
<dbReference type="InterPro" id="IPR050300">
    <property type="entry name" value="GDXG_lipolytic_enzyme"/>
</dbReference>
<dbReference type="AlphaFoldDB" id="A0AAN7PJK7"/>
<name>A0AAN7PJK7_9EURO</name>
<accession>A0AAN7PJK7</accession>
<proteinExistence type="predicted"/>
<sequence length="348" mass="39678">MPQPRWLIGLQASILRKSMEFGMFINALHSPRPPAPSFCRRIPVTISRRKGFIDLLFYTPKDYSMPHGVDTGRRYPVMVNFHSGGFTLGRASDDAPWASIVVEVVHAVVVCVEYRLAPQFPFPTAVEDGADALMYIMQRAEELKLDAERICVSGFSSGGNMAFTVPLLLQSENRRMRTDRESSGESVASTAPRTVQQVALIVSWYPTTDYATYTREERRKCNTQPGKEPPKFFTTLFDAAYIHPIYEVSLSNPYLSPSLAPDDMLRKLPDDVLIYTCEWDGLRAEAERFKAYLANELQKRVRYRMVPEVTHAWDKKPHLKGNGFEESVYREACFEIKRIFDDGLARKS</sequence>
<dbReference type="PANTHER" id="PTHR48081:SF8">
    <property type="entry name" value="ALPHA_BETA HYDROLASE FOLD-3 DOMAIN-CONTAINING PROTEIN-RELATED"/>
    <property type="match status" value="1"/>
</dbReference>
<protein>
    <submittedName>
        <fullName evidence="1">Uncharacterized protein</fullName>
    </submittedName>
</protein>
<dbReference type="SUPFAM" id="SSF53474">
    <property type="entry name" value="alpha/beta-Hydrolases"/>
    <property type="match status" value="1"/>
</dbReference>